<dbReference type="EMBL" id="CAJMXA010000243">
    <property type="protein sequence ID" value="CAE6422582.1"/>
    <property type="molecule type" value="Genomic_DNA"/>
</dbReference>
<accession>A0A8H2XBP6</accession>
<sequence length="423" mass="46859">MNLSGAAHLEVLAERLSVKDVPDSLSVPIHLRCLKLGGSIENSSTHHLDFIVPRLTHLNCLYWQLDFVPDNFYCFSASSQLKSVHLLADIFSSASSDEDEDEDEDSWIAPTVANNRILAFTNLTHFSLKSEDLPYGIGDHLGLLTSLLQSSPNLESIILDIQGTTHSERTYSPTSILKSLGDQFVLPHLHTLHMLGDTDPDWFGFVTKPTHHLRAFLARNTSIRDLAIGCPLEDVSGGEMDPDDLSQLLPSVKRLACPFFLCEAVVTSELASRLESLVITNQEFYEDNPLGSVAEAMGEDTLPNLRKLAIWADMSNLGIGELRAFVSAARELEELEVRIEVEDYKEFLSALSGAENIRRIKMNKPGLGASVTEWETLMVELAETCPRLEVVTTHEEGGLWKVVRAVKLDKPSIVKVDFYASAS</sequence>
<gene>
    <name evidence="1" type="ORF">RDB_LOCUS14389</name>
</gene>
<organism evidence="1 2">
    <name type="scientific">Rhizoctonia solani</name>
    <dbReference type="NCBI Taxonomy" id="456999"/>
    <lineage>
        <taxon>Eukaryota</taxon>
        <taxon>Fungi</taxon>
        <taxon>Dikarya</taxon>
        <taxon>Basidiomycota</taxon>
        <taxon>Agaricomycotina</taxon>
        <taxon>Agaricomycetes</taxon>
        <taxon>Cantharellales</taxon>
        <taxon>Ceratobasidiaceae</taxon>
        <taxon>Rhizoctonia</taxon>
    </lineage>
</organism>
<comment type="caution">
    <text evidence="1">The sequence shown here is derived from an EMBL/GenBank/DDBJ whole genome shotgun (WGS) entry which is preliminary data.</text>
</comment>
<name>A0A8H2XBP6_9AGAM</name>
<dbReference type="Gene3D" id="3.80.10.10">
    <property type="entry name" value="Ribonuclease Inhibitor"/>
    <property type="match status" value="1"/>
</dbReference>
<evidence type="ECO:0000313" key="2">
    <source>
        <dbReference type="Proteomes" id="UP000663853"/>
    </source>
</evidence>
<dbReference type="AlphaFoldDB" id="A0A8H2XBP6"/>
<dbReference type="SUPFAM" id="SSF52047">
    <property type="entry name" value="RNI-like"/>
    <property type="match status" value="1"/>
</dbReference>
<reference evidence="1" key="1">
    <citation type="submission" date="2021-01" db="EMBL/GenBank/DDBJ databases">
        <authorList>
            <person name="Kaushik A."/>
        </authorList>
    </citation>
    <scope>NUCLEOTIDE SEQUENCE</scope>
    <source>
        <strain evidence="1">AG6-10EEA</strain>
    </source>
</reference>
<evidence type="ECO:0000313" key="1">
    <source>
        <dbReference type="EMBL" id="CAE6422582.1"/>
    </source>
</evidence>
<proteinExistence type="predicted"/>
<protein>
    <submittedName>
        <fullName evidence="1">Uncharacterized protein</fullName>
    </submittedName>
</protein>
<dbReference type="Proteomes" id="UP000663853">
    <property type="component" value="Unassembled WGS sequence"/>
</dbReference>
<dbReference type="InterPro" id="IPR032675">
    <property type="entry name" value="LRR_dom_sf"/>
</dbReference>